<evidence type="ECO:0000313" key="1">
    <source>
        <dbReference type="EMBL" id="KAK6539418.1"/>
    </source>
</evidence>
<evidence type="ECO:0000313" key="2">
    <source>
        <dbReference type="Proteomes" id="UP001365542"/>
    </source>
</evidence>
<proteinExistence type="predicted"/>
<name>A0AAV9XHV2_9PEZI</name>
<keyword evidence="2" id="KW-1185">Reference proteome</keyword>
<comment type="caution">
    <text evidence="1">The sequence shown here is derived from an EMBL/GenBank/DDBJ whole genome shotgun (WGS) entry which is preliminary data.</text>
</comment>
<gene>
    <name evidence="1" type="ORF">TWF694_009643</name>
</gene>
<reference evidence="1 2" key="1">
    <citation type="submission" date="2019-10" db="EMBL/GenBank/DDBJ databases">
        <authorList>
            <person name="Palmer J.M."/>
        </authorList>
    </citation>
    <scope>NUCLEOTIDE SEQUENCE [LARGE SCALE GENOMIC DNA]</scope>
    <source>
        <strain evidence="1 2">TWF694</strain>
    </source>
</reference>
<dbReference type="EMBL" id="JAVHJO010000006">
    <property type="protein sequence ID" value="KAK6539418.1"/>
    <property type="molecule type" value="Genomic_DNA"/>
</dbReference>
<dbReference type="AlphaFoldDB" id="A0AAV9XHV2"/>
<dbReference type="Proteomes" id="UP001365542">
    <property type="component" value="Unassembled WGS sequence"/>
</dbReference>
<accession>A0AAV9XHV2</accession>
<protein>
    <submittedName>
        <fullName evidence="1">Uncharacterized protein</fullName>
    </submittedName>
</protein>
<organism evidence="1 2">
    <name type="scientific">Orbilia ellipsospora</name>
    <dbReference type="NCBI Taxonomy" id="2528407"/>
    <lineage>
        <taxon>Eukaryota</taxon>
        <taxon>Fungi</taxon>
        <taxon>Dikarya</taxon>
        <taxon>Ascomycota</taxon>
        <taxon>Pezizomycotina</taxon>
        <taxon>Orbiliomycetes</taxon>
        <taxon>Orbiliales</taxon>
        <taxon>Orbiliaceae</taxon>
        <taxon>Orbilia</taxon>
    </lineage>
</organism>
<sequence>MYFGAGRYRIWIGTNNSPCRMDNVCGRIGQMRTRNDKVVKTKKWILEKGKKKNYQSKGMEVRERGMQSFYKDPVANPTTRFRSVGGAIVAKGKIARRYLLSFRKGCG</sequence>